<evidence type="ECO:0000259" key="8">
    <source>
        <dbReference type="PROSITE" id="PS50850"/>
    </source>
</evidence>
<reference evidence="9 10" key="1">
    <citation type="journal article" date="2019" name="Mol. Biol. Evol.">
        <title>Blast fungal genomes show frequent chromosomal changes, gene gains and losses, and effector gene turnover.</title>
        <authorList>
            <person name="Gomez Luciano L.B."/>
            <person name="Jason Tsai I."/>
            <person name="Chuma I."/>
            <person name="Tosa Y."/>
            <person name="Chen Y.H."/>
            <person name="Li J.Y."/>
            <person name="Li M.Y."/>
            <person name="Jade Lu M.Y."/>
            <person name="Nakayashiki H."/>
            <person name="Li W.H."/>
        </authorList>
    </citation>
    <scope>NUCLEOTIDE SEQUENCE [LARGE SCALE GENOMIC DNA]</scope>
    <source>
        <strain evidence="9">MZ5-1-6</strain>
    </source>
</reference>
<evidence type="ECO:0000256" key="5">
    <source>
        <dbReference type="ARBA" id="ARBA00023136"/>
    </source>
</evidence>
<keyword evidence="3 7" id="KW-0812">Transmembrane</keyword>
<name>A0A4P7NMU7_PYROR</name>
<feature type="transmembrane region" description="Helical" evidence="7">
    <location>
        <begin position="174"/>
        <end position="199"/>
    </location>
</feature>
<accession>A0A4P7NMU7</accession>
<keyword evidence="4 7" id="KW-1133">Transmembrane helix</keyword>
<dbReference type="InterPro" id="IPR020846">
    <property type="entry name" value="MFS_dom"/>
</dbReference>
<dbReference type="Gene3D" id="1.20.1250.20">
    <property type="entry name" value="MFS general substrate transporter like domains"/>
    <property type="match status" value="1"/>
</dbReference>
<feature type="transmembrane region" description="Helical" evidence="7">
    <location>
        <begin position="315"/>
        <end position="334"/>
    </location>
</feature>
<evidence type="ECO:0000256" key="7">
    <source>
        <dbReference type="SAM" id="Phobius"/>
    </source>
</evidence>
<feature type="transmembrane region" description="Helical" evidence="7">
    <location>
        <begin position="211"/>
        <end position="227"/>
    </location>
</feature>
<dbReference type="PANTHER" id="PTHR43791:SF97">
    <property type="entry name" value="ALLANTOATE TRANSPORTER, PUTATIVE (AFU_ORTHOLOGUE AFUA_1G14700)-RELATED"/>
    <property type="match status" value="1"/>
</dbReference>
<feature type="transmembrane region" description="Helical" evidence="7">
    <location>
        <begin position="354"/>
        <end position="376"/>
    </location>
</feature>
<dbReference type="AlphaFoldDB" id="A0A4P7NMU7"/>
<dbReference type="Pfam" id="PF07690">
    <property type="entry name" value="MFS_1"/>
    <property type="match status" value="1"/>
</dbReference>
<evidence type="ECO:0000313" key="9">
    <source>
        <dbReference type="EMBL" id="QBZ63382.1"/>
    </source>
</evidence>
<dbReference type="Proteomes" id="UP000294847">
    <property type="component" value="Chromosome 6"/>
</dbReference>
<dbReference type="SUPFAM" id="SSF103473">
    <property type="entry name" value="MFS general substrate transporter"/>
    <property type="match status" value="1"/>
</dbReference>
<evidence type="ECO:0000256" key="2">
    <source>
        <dbReference type="ARBA" id="ARBA00022448"/>
    </source>
</evidence>
<feature type="transmembrane region" description="Helical" evidence="7">
    <location>
        <begin position="119"/>
        <end position="135"/>
    </location>
</feature>
<feature type="transmembrane region" description="Helical" evidence="7">
    <location>
        <begin position="73"/>
        <end position="95"/>
    </location>
</feature>
<dbReference type="PANTHER" id="PTHR43791">
    <property type="entry name" value="PERMEASE-RELATED"/>
    <property type="match status" value="1"/>
</dbReference>
<gene>
    <name evidence="9" type="ORF">PoMZ_05063</name>
</gene>
<comment type="subcellular location">
    <subcellularLocation>
        <location evidence="1">Membrane</location>
        <topology evidence="1">Multi-pass membrane protein</topology>
    </subcellularLocation>
</comment>
<dbReference type="InterPro" id="IPR011701">
    <property type="entry name" value="MFS"/>
</dbReference>
<feature type="transmembrane region" description="Helical" evidence="7">
    <location>
        <begin position="255"/>
        <end position="273"/>
    </location>
</feature>
<feature type="transmembrane region" description="Helical" evidence="7">
    <location>
        <begin position="480"/>
        <end position="501"/>
    </location>
</feature>
<dbReference type="EMBL" id="CP034209">
    <property type="protein sequence ID" value="QBZ63382.1"/>
    <property type="molecule type" value="Genomic_DNA"/>
</dbReference>
<evidence type="ECO:0000256" key="1">
    <source>
        <dbReference type="ARBA" id="ARBA00004141"/>
    </source>
</evidence>
<dbReference type="GO" id="GO:0022857">
    <property type="term" value="F:transmembrane transporter activity"/>
    <property type="evidence" value="ECO:0007669"/>
    <property type="project" value="InterPro"/>
</dbReference>
<feature type="compositionally biased region" description="Basic and acidic residues" evidence="6">
    <location>
        <begin position="9"/>
        <end position="21"/>
    </location>
</feature>
<feature type="domain" description="Major facilitator superfamily (MFS) profile" evidence="8">
    <location>
        <begin position="73"/>
        <end position="506"/>
    </location>
</feature>
<evidence type="ECO:0000256" key="6">
    <source>
        <dbReference type="SAM" id="MobiDB-lite"/>
    </source>
</evidence>
<evidence type="ECO:0000256" key="4">
    <source>
        <dbReference type="ARBA" id="ARBA00022989"/>
    </source>
</evidence>
<feature type="transmembrane region" description="Helical" evidence="7">
    <location>
        <begin position="448"/>
        <end position="468"/>
    </location>
</feature>
<dbReference type="PROSITE" id="PS50850">
    <property type="entry name" value="MFS"/>
    <property type="match status" value="1"/>
</dbReference>
<feature type="transmembrane region" description="Helical" evidence="7">
    <location>
        <begin position="147"/>
        <end position="168"/>
    </location>
</feature>
<sequence length="546" mass="60653">MSVSSSPKDTAKADTTHHADDNDGDNLKVQLPPQFVNQAHPEIYMEALVRYPNDEAIDQADEKRLVRKLDMRILPLLGVCYFFYTLTSFCAKQYVDKTTLSYAAIFGLKEGLGLKGEEYAWLSSSFYFGWLIWAIPSNLIMQRSPPAYYLAFNIFMWGALLMAQAAAVNFAGLLALRVLSGAFEAIADPAFMLITSMFYTRAEQPSRISAWYAWNGIGVAGGGLIAHKCQHRDNRETGYGIGHIKGSLSSWRYEFIVVGAFCSAWAAVLLFLLPNSPRTIWGFSHDEKLIMIARMRRNQTGIEQRRINWAQIREAYLDYKTLLFTLLGFLANIPNGGISNFSTLVIQGLGFNTFQTALLGIPQGVLVVIWIGLGALANRFMPNNCRTLVCALFMIPTIAGALGFLLAPADAYVGRLVCFYLTGSYQASFVISLSLITSNTGGQSKKMIVSGMIWFGACVGNIAGPFFYRSDQAPKYPLGIGSLLVANCAELALFFVFRYAFIWENKKKERQRERLRAEGGGLLAGEDETAFTDLTDGENPNFTYVY</sequence>
<feature type="transmembrane region" description="Helical" evidence="7">
    <location>
        <begin position="413"/>
        <end position="436"/>
    </location>
</feature>
<keyword evidence="2" id="KW-0813">Transport</keyword>
<keyword evidence="5 7" id="KW-0472">Membrane</keyword>
<protein>
    <recommendedName>
        <fullName evidence="8">Major facilitator superfamily (MFS) profile domain-containing protein</fullName>
    </recommendedName>
</protein>
<evidence type="ECO:0000256" key="3">
    <source>
        <dbReference type="ARBA" id="ARBA00022692"/>
    </source>
</evidence>
<proteinExistence type="predicted"/>
<dbReference type="InterPro" id="IPR036259">
    <property type="entry name" value="MFS_trans_sf"/>
</dbReference>
<dbReference type="GO" id="GO:0016020">
    <property type="term" value="C:membrane"/>
    <property type="evidence" value="ECO:0007669"/>
    <property type="project" value="UniProtKB-SubCell"/>
</dbReference>
<feature type="region of interest" description="Disordered" evidence="6">
    <location>
        <begin position="1"/>
        <end position="26"/>
    </location>
</feature>
<evidence type="ECO:0000313" key="10">
    <source>
        <dbReference type="Proteomes" id="UP000294847"/>
    </source>
</evidence>
<feature type="transmembrane region" description="Helical" evidence="7">
    <location>
        <begin position="388"/>
        <end position="407"/>
    </location>
</feature>
<organism evidence="9 10">
    <name type="scientific">Pyricularia oryzae</name>
    <name type="common">Rice blast fungus</name>
    <name type="synonym">Magnaporthe oryzae</name>
    <dbReference type="NCBI Taxonomy" id="318829"/>
    <lineage>
        <taxon>Eukaryota</taxon>
        <taxon>Fungi</taxon>
        <taxon>Dikarya</taxon>
        <taxon>Ascomycota</taxon>
        <taxon>Pezizomycotina</taxon>
        <taxon>Sordariomycetes</taxon>
        <taxon>Sordariomycetidae</taxon>
        <taxon>Magnaporthales</taxon>
        <taxon>Pyriculariaceae</taxon>
        <taxon>Pyricularia</taxon>
    </lineage>
</organism>